<reference evidence="6" key="1">
    <citation type="journal article" date="2010" name="Stand. Genomic Sci.">
        <title>Complete genome sequence of 'Thermobaculum terrenum' type strain (YNP1).</title>
        <authorList>
            <person name="Kiss H."/>
            <person name="Cleland D."/>
            <person name="Lapidus A."/>
            <person name="Lucas S."/>
            <person name="Glavina Del Rio T."/>
            <person name="Nolan M."/>
            <person name="Tice H."/>
            <person name="Han C."/>
            <person name="Goodwin L."/>
            <person name="Pitluck S."/>
            <person name="Liolios K."/>
            <person name="Ivanova N."/>
            <person name="Mavromatis K."/>
            <person name="Ovchinnikova G."/>
            <person name="Pati A."/>
            <person name="Chen A."/>
            <person name="Palaniappan K."/>
            <person name="Land M."/>
            <person name="Hauser L."/>
            <person name="Chang Y."/>
            <person name="Jeffries C."/>
            <person name="Lu M."/>
            <person name="Brettin T."/>
            <person name="Detter J."/>
            <person name="Goker M."/>
            <person name="Tindall B."/>
            <person name="Beck B."/>
            <person name="McDermott T."/>
            <person name="Woyke T."/>
            <person name="Bristow J."/>
            <person name="Eisen J."/>
            <person name="Markowitz V."/>
            <person name="Hugenholtz P."/>
            <person name="Kyrpides N."/>
            <person name="Klenk H."/>
            <person name="Cheng J."/>
        </authorList>
    </citation>
    <scope>NUCLEOTIDE SEQUENCE [LARGE SCALE GENOMIC DNA]</scope>
    <source>
        <strain evidence="6">ATCC BAA-798 / YNP1</strain>
    </source>
</reference>
<evidence type="ECO:0000259" key="4">
    <source>
        <dbReference type="PROSITE" id="PS50893"/>
    </source>
</evidence>
<gene>
    <name evidence="5" type="ordered locus">Tter_0277</name>
</gene>
<dbReference type="InterPro" id="IPR015854">
    <property type="entry name" value="ABC_transpr_LolD-like"/>
</dbReference>
<dbReference type="RefSeq" id="WP_012874234.1">
    <property type="nucleotide sequence ID" value="NC_013525.1"/>
</dbReference>
<keyword evidence="1" id="KW-0813">Transport</keyword>
<dbReference type="FunFam" id="3.40.50.300:FF:000032">
    <property type="entry name" value="Export ABC transporter ATP-binding protein"/>
    <property type="match status" value="1"/>
</dbReference>
<dbReference type="PANTHER" id="PTHR24220">
    <property type="entry name" value="IMPORT ATP-BINDING PROTEIN"/>
    <property type="match status" value="1"/>
</dbReference>
<dbReference type="Pfam" id="PF00005">
    <property type="entry name" value="ABC_tran"/>
    <property type="match status" value="1"/>
</dbReference>
<dbReference type="eggNOG" id="COG1136">
    <property type="taxonomic scope" value="Bacteria"/>
</dbReference>
<feature type="domain" description="ABC transporter" evidence="4">
    <location>
        <begin position="6"/>
        <end position="247"/>
    </location>
</feature>
<keyword evidence="6" id="KW-1185">Reference proteome</keyword>
<evidence type="ECO:0000256" key="3">
    <source>
        <dbReference type="ARBA" id="ARBA00022840"/>
    </source>
</evidence>
<dbReference type="InterPro" id="IPR027417">
    <property type="entry name" value="P-loop_NTPase"/>
</dbReference>
<dbReference type="GO" id="GO:0022857">
    <property type="term" value="F:transmembrane transporter activity"/>
    <property type="evidence" value="ECO:0007669"/>
    <property type="project" value="UniProtKB-ARBA"/>
</dbReference>
<dbReference type="GO" id="GO:0005524">
    <property type="term" value="F:ATP binding"/>
    <property type="evidence" value="ECO:0007669"/>
    <property type="project" value="UniProtKB-KW"/>
</dbReference>
<dbReference type="GO" id="GO:0016887">
    <property type="term" value="F:ATP hydrolysis activity"/>
    <property type="evidence" value="ECO:0007669"/>
    <property type="project" value="InterPro"/>
</dbReference>
<dbReference type="KEGG" id="ttr:Tter_0277"/>
<dbReference type="STRING" id="525904.Tter_0277"/>
<dbReference type="InterPro" id="IPR003439">
    <property type="entry name" value="ABC_transporter-like_ATP-bd"/>
</dbReference>
<dbReference type="HOGENOM" id="CLU_000604_1_22_0"/>
<evidence type="ECO:0000313" key="6">
    <source>
        <dbReference type="Proteomes" id="UP000000323"/>
    </source>
</evidence>
<evidence type="ECO:0000313" key="5">
    <source>
        <dbReference type="EMBL" id="ACZ41199.1"/>
    </source>
</evidence>
<dbReference type="PANTHER" id="PTHR24220:SF685">
    <property type="entry name" value="ABC TRANSPORTER RELATED"/>
    <property type="match status" value="1"/>
</dbReference>
<dbReference type="EMBL" id="CP001825">
    <property type="protein sequence ID" value="ACZ41199.1"/>
    <property type="molecule type" value="Genomic_DNA"/>
</dbReference>
<proteinExistence type="predicted"/>
<dbReference type="InterPro" id="IPR003593">
    <property type="entry name" value="AAA+_ATPase"/>
</dbReference>
<protein>
    <submittedName>
        <fullName evidence="5">ABC transporter related protein</fullName>
    </submittedName>
</protein>
<dbReference type="CDD" id="cd03255">
    <property type="entry name" value="ABC_MJ0796_LolCDE_FtsE"/>
    <property type="match status" value="1"/>
</dbReference>
<dbReference type="PROSITE" id="PS00211">
    <property type="entry name" value="ABC_TRANSPORTER_1"/>
    <property type="match status" value="1"/>
</dbReference>
<accession>D1CE43</accession>
<organism evidence="5 6">
    <name type="scientific">Thermobaculum terrenum (strain ATCC BAA-798 / CCMEE 7001 / YNP1)</name>
    <dbReference type="NCBI Taxonomy" id="525904"/>
    <lineage>
        <taxon>Bacteria</taxon>
        <taxon>Bacillati</taxon>
        <taxon>Chloroflexota</taxon>
        <taxon>Chloroflexia</taxon>
        <taxon>Candidatus Thermobaculales</taxon>
        <taxon>Candidatus Thermobaculaceae</taxon>
        <taxon>Thermobaculum</taxon>
    </lineage>
</organism>
<keyword evidence="2" id="KW-0547">Nucleotide-binding</keyword>
<dbReference type="Proteomes" id="UP000000323">
    <property type="component" value="Chromosome 1"/>
</dbReference>
<dbReference type="InterPro" id="IPR017871">
    <property type="entry name" value="ABC_transporter-like_CS"/>
</dbReference>
<keyword evidence="3" id="KW-0067">ATP-binding</keyword>
<evidence type="ECO:0000256" key="2">
    <source>
        <dbReference type="ARBA" id="ARBA00022741"/>
    </source>
</evidence>
<dbReference type="GO" id="GO:0005886">
    <property type="term" value="C:plasma membrane"/>
    <property type="evidence" value="ECO:0007669"/>
    <property type="project" value="TreeGrafter"/>
</dbReference>
<dbReference type="GO" id="GO:0098796">
    <property type="term" value="C:membrane protein complex"/>
    <property type="evidence" value="ECO:0007669"/>
    <property type="project" value="UniProtKB-ARBA"/>
</dbReference>
<evidence type="ECO:0000256" key="1">
    <source>
        <dbReference type="ARBA" id="ARBA00022448"/>
    </source>
</evidence>
<dbReference type="SUPFAM" id="SSF52540">
    <property type="entry name" value="P-loop containing nucleoside triphosphate hydrolases"/>
    <property type="match status" value="1"/>
</dbReference>
<dbReference type="InterPro" id="IPR017911">
    <property type="entry name" value="MacB-like_ATP-bd"/>
</dbReference>
<name>D1CE43_THET1</name>
<sequence>MSEPIIICENLVKIYKLAQVEVLALQGLDLTVERGEVMALVGPSGSGKTSLMNVIGGLDRPTAGRVVVAGQELLKLSDRQLNHYRRHVVGFVWQQVARNLVPYLNAEQNVELPMLMAGIKPAERKAWANELLEVVGLGNRKKHKLAQLSGGEQQRVAIAVALANKPQLLLADEPTGELDSATAKTIFDIFHKLNEMYGITVVIVSHDPQISRHVSRTVAIRDGKTSTETLRQVVETEKEDEAKEEQHHFIEYTVLDPAGRLQVPEEYRELYRIGRRVILETLPDGIVIRPVPGEEVTTVQPLVDEDEPPPKKQNLVSRIRKFLPMGSKGESEQK</sequence>
<dbReference type="AlphaFoldDB" id="D1CE43"/>
<dbReference type="SMART" id="SM00382">
    <property type="entry name" value="AAA"/>
    <property type="match status" value="1"/>
</dbReference>
<dbReference type="PROSITE" id="PS50893">
    <property type="entry name" value="ABC_TRANSPORTER_2"/>
    <property type="match status" value="1"/>
</dbReference>
<dbReference type="Gene3D" id="3.40.50.300">
    <property type="entry name" value="P-loop containing nucleotide triphosphate hydrolases"/>
    <property type="match status" value="1"/>
</dbReference>